<name>A0A512DYD4_9PROT</name>
<dbReference type="GO" id="GO:0005524">
    <property type="term" value="F:ATP binding"/>
    <property type="evidence" value="ECO:0007669"/>
    <property type="project" value="UniProtKB-KW"/>
</dbReference>
<dbReference type="AlphaFoldDB" id="A0A512DYD4"/>
<feature type="domain" description="Bacterial transcriptional activator" evidence="3">
    <location>
        <begin position="96"/>
        <end position="236"/>
    </location>
</feature>
<dbReference type="InterPro" id="IPR027417">
    <property type="entry name" value="P-loop_NTPase"/>
</dbReference>
<dbReference type="RefSeq" id="WP_044432482.1">
    <property type="nucleotide sequence ID" value="NZ_BJYZ01000028.1"/>
</dbReference>
<dbReference type="InterPro" id="IPR011990">
    <property type="entry name" value="TPR-like_helical_dom_sf"/>
</dbReference>
<dbReference type="InterPro" id="IPR041664">
    <property type="entry name" value="AAA_16"/>
</dbReference>
<comment type="caution">
    <text evidence="4">The sequence shown here is derived from an EMBL/GenBank/DDBJ whole genome shotgun (WGS) entry which is preliminary data.</text>
</comment>
<dbReference type="Gene3D" id="1.25.40.10">
    <property type="entry name" value="Tetratricopeptide repeat domain"/>
    <property type="match status" value="1"/>
</dbReference>
<dbReference type="SUPFAM" id="SSF48452">
    <property type="entry name" value="TPR-like"/>
    <property type="match status" value="1"/>
</dbReference>
<dbReference type="SUPFAM" id="SSF52540">
    <property type="entry name" value="P-loop containing nucleoside triphosphate hydrolases"/>
    <property type="match status" value="1"/>
</dbReference>
<dbReference type="InterPro" id="IPR036388">
    <property type="entry name" value="WH-like_DNA-bd_sf"/>
</dbReference>
<dbReference type="InterPro" id="IPR005158">
    <property type="entry name" value="BTAD"/>
</dbReference>
<gene>
    <name evidence="4" type="ORF">SAE02_56450</name>
</gene>
<dbReference type="PANTHER" id="PTHR16305:SF28">
    <property type="entry name" value="GUANYLATE CYCLASE DOMAIN-CONTAINING PROTEIN"/>
    <property type="match status" value="1"/>
</dbReference>
<evidence type="ECO:0000259" key="3">
    <source>
        <dbReference type="SMART" id="SM01043"/>
    </source>
</evidence>
<dbReference type="InterPro" id="IPR029787">
    <property type="entry name" value="Nucleotide_cyclase"/>
</dbReference>
<organism evidence="4 5">
    <name type="scientific">Skermanella aerolata</name>
    <dbReference type="NCBI Taxonomy" id="393310"/>
    <lineage>
        <taxon>Bacteria</taxon>
        <taxon>Pseudomonadati</taxon>
        <taxon>Pseudomonadota</taxon>
        <taxon>Alphaproteobacteria</taxon>
        <taxon>Rhodospirillales</taxon>
        <taxon>Azospirillaceae</taxon>
        <taxon>Skermanella</taxon>
    </lineage>
</organism>
<evidence type="ECO:0000313" key="5">
    <source>
        <dbReference type="Proteomes" id="UP000321523"/>
    </source>
</evidence>
<evidence type="ECO:0000256" key="2">
    <source>
        <dbReference type="ARBA" id="ARBA00022840"/>
    </source>
</evidence>
<dbReference type="SMART" id="SM01043">
    <property type="entry name" value="BTAD"/>
    <property type="match status" value="1"/>
</dbReference>
<dbReference type="Pfam" id="PF12697">
    <property type="entry name" value="Abhydrolase_6"/>
    <property type="match status" value="1"/>
</dbReference>
<dbReference type="Gene3D" id="3.40.50.1820">
    <property type="entry name" value="alpha/beta hydrolase"/>
    <property type="match status" value="1"/>
</dbReference>
<dbReference type="Proteomes" id="UP000321523">
    <property type="component" value="Unassembled WGS sequence"/>
</dbReference>
<evidence type="ECO:0000256" key="1">
    <source>
        <dbReference type="ARBA" id="ARBA00022741"/>
    </source>
</evidence>
<keyword evidence="1" id="KW-0547">Nucleotide-binding</keyword>
<proteinExistence type="predicted"/>
<dbReference type="SUPFAM" id="SSF55073">
    <property type="entry name" value="Nucleotide cyclase"/>
    <property type="match status" value="1"/>
</dbReference>
<dbReference type="Gene3D" id="3.40.50.300">
    <property type="entry name" value="P-loop containing nucleotide triphosphate hydrolases"/>
    <property type="match status" value="1"/>
</dbReference>
<sequence length="1225" mass="131910">MLGIRLLGEMEISRDGERLEMPPSRKTRGLLAYLALANRPLRRERLCALLWDAPDDPKGALRWSLSKLRPIVNDPDRARILATRELVSFDPAGSHIDLAAVRTRLDGGIEGVDTATLKELQAEFRGDFLEGMELSACPDFEVWRIAVREEARALHRQILSAVVERHAGEPDMALPFARRAVALDPDDAGRHSLLLRLLAESGRRDAAEEQYVVSLRQLRDHAAPAEPLVAAWQDLRRKTPAAPAVSAAVEPAQAPVPELDRAPVPIAVSGLAGAERKVATVLAACVHRIADDGADPEELSRQADFLTALRPLVESFGGMMGAALGTSAVVLFGVERTLEDHAVQACRAALAMRAALASGSGGELCLSACLDTGEVLVRETAAGGAETIGPAIQTAARLVHLLPVGIMAVTSAVFDRTAGYFRFADPRDFAPEHAAGPAALRDLLGATRARTRWDLTAARGLDAFIGRAAELATLDEARRKAGAGQGRIVSIVGDAGIGKSRLTHHFAQALPDAGWTLLLADSAPHETGAFLPVRRMLRGWLGIADTAEPEAVAGRLREMVEPLDLLPAAPALSWLLDLPVENPDWKRMGASQRQRSIIDGVLALLTAQARRGPVVIVMDDLHWADEESIAVIDGLVRILPPAAILLLVTYRPGFRDAWTAHSCYTLCHLDPLTDDHADTLLSRLLGPGEDLDPVKRGLIRRAEGNPLFLEEMTRALVETGRLEGRPGAYRAVGDVDDLGMPATVQDVIAARIGLLGALEKQVLQTASVLGRTVPLDPLLAVCRYGDEAVRDALAVLNAAEFLYQTRFLPSAEYRFKHELTRQVSYGSLPRPRRVALHAAVAAAMESLWPNGLAAVVDALADHCEAGEQWDKAARYLIQAAAKAKSRYGLAQAIALAERGLAAAEKTGDPDERCRIEALTLLGDLLSLRGDLAGANGAYVQALGLEEDGHRRPAIANRLHRPLSMTRAGGRVAYYEHGAGSTTLVFIHPFVYGLPVFQPLIEDLCQEFRIITIDPRGTGASDPLAPGYDMHDHTEDVRAVLAEAGAGGPVVGVGISRGVLLLIRLAVLQPELLSRIVLVGAYWRQTVGLGTKVPEGAEAGGLMAALEAGDLRRAVEAFAPTIFSEPGTEELRKQFIDQCLNLHEDTIRRFFTFDPRNDVTGLLGRVTVPTLLAHGGDDRDVPFAAAREMAGRIPGASLYCFEGKGHLPTFTATAEFCDVLRRFVRG</sequence>
<dbReference type="GO" id="GO:0004016">
    <property type="term" value="F:adenylate cyclase activity"/>
    <property type="evidence" value="ECO:0007669"/>
    <property type="project" value="TreeGrafter"/>
</dbReference>
<dbReference type="OrthoDB" id="9785312at2"/>
<accession>A0A512DYD4</accession>
<dbReference type="Gene3D" id="3.30.70.1230">
    <property type="entry name" value="Nucleotide cyclase"/>
    <property type="match status" value="1"/>
</dbReference>
<dbReference type="Gene3D" id="1.10.10.10">
    <property type="entry name" value="Winged helix-like DNA-binding domain superfamily/Winged helix DNA-binding domain"/>
    <property type="match status" value="1"/>
</dbReference>
<protein>
    <recommendedName>
        <fullName evidence="3">Bacterial transcriptional activator domain-containing protein</fullName>
    </recommendedName>
</protein>
<dbReference type="InterPro" id="IPR000073">
    <property type="entry name" value="AB_hydrolase_1"/>
</dbReference>
<keyword evidence="2" id="KW-0067">ATP-binding</keyword>
<dbReference type="EMBL" id="BJYZ01000028">
    <property type="protein sequence ID" value="GEO41497.1"/>
    <property type="molecule type" value="Genomic_DNA"/>
</dbReference>
<reference evidence="4 5" key="1">
    <citation type="submission" date="2019-07" db="EMBL/GenBank/DDBJ databases">
        <title>Whole genome shotgun sequence of Skermanella aerolata NBRC 106429.</title>
        <authorList>
            <person name="Hosoyama A."/>
            <person name="Uohara A."/>
            <person name="Ohji S."/>
            <person name="Ichikawa N."/>
        </authorList>
    </citation>
    <scope>NUCLEOTIDE SEQUENCE [LARGE SCALE GENOMIC DNA]</scope>
    <source>
        <strain evidence="4 5">NBRC 106429</strain>
    </source>
</reference>
<dbReference type="Pfam" id="PF13191">
    <property type="entry name" value="AAA_16"/>
    <property type="match status" value="1"/>
</dbReference>
<keyword evidence="5" id="KW-1185">Reference proteome</keyword>
<dbReference type="PRINTS" id="PR00111">
    <property type="entry name" value="ABHYDROLASE"/>
</dbReference>
<evidence type="ECO:0000313" key="4">
    <source>
        <dbReference type="EMBL" id="GEO41497.1"/>
    </source>
</evidence>
<dbReference type="SUPFAM" id="SSF53474">
    <property type="entry name" value="alpha/beta-Hydrolases"/>
    <property type="match status" value="1"/>
</dbReference>
<dbReference type="PANTHER" id="PTHR16305">
    <property type="entry name" value="TESTICULAR SOLUBLE ADENYLYL CYCLASE"/>
    <property type="match status" value="1"/>
</dbReference>
<dbReference type="InterPro" id="IPR029058">
    <property type="entry name" value="AB_hydrolase_fold"/>
</dbReference>
<dbReference type="GO" id="GO:0005737">
    <property type="term" value="C:cytoplasm"/>
    <property type="evidence" value="ECO:0007669"/>
    <property type="project" value="TreeGrafter"/>
</dbReference>